<comment type="caution">
    <text evidence="3">The sequence shown here is derived from an EMBL/GenBank/DDBJ whole genome shotgun (WGS) entry which is preliminary data.</text>
</comment>
<feature type="signal peptide" evidence="2">
    <location>
        <begin position="1"/>
        <end position="18"/>
    </location>
</feature>
<dbReference type="Proteomes" id="UP000886595">
    <property type="component" value="Unassembled WGS sequence"/>
</dbReference>
<dbReference type="EMBL" id="JAAMPC010000009">
    <property type="protein sequence ID" value="KAG2293395.1"/>
    <property type="molecule type" value="Genomic_DNA"/>
</dbReference>
<reference evidence="3 4" key="1">
    <citation type="submission" date="2020-02" db="EMBL/GenBank/DDBJ databases">
        <authorList>
            <person name="Ma Q."/>
            <person name="Huang Y."/>
            <person name="Song X."/>
            <person name="Pei D."/>
        </authorList>
    </citation>
    <scope>NUCLEOTIDE SEQUENCE [LARGE SCALE GENOMIC DNA]</scope>
    <source>
        <strain evidence="3">Sxm20200214</strain>
        <tissue evidence="3">Leaf</tissue>
    </source>
</reference>
<accession>A0A8X7RUT4</accession>
<protein>
    <submittedName>
        <fullName evidence="3">Uncharacterized protein</fullName>
    </submittedName>
</protein>
<dbReference type="OrthoDB" id="1110790at2759"/>
<evidence type="ECO:0000313" key="4">
    <source>
        <dbReference type="Proteomes" id="UP000886595"/>
    </source>
</evidence>
<evidence type="ECO:0000313" key="3">
    <source>
        <dbReference type="EMBL" id="KAG2293395.1"/>
    </source>
</evidence>
<feature type="compositionally biased region" description="Polar residues" evidence="1">
    <location>
        <begin position="266"/>
        <end position="275"/>
    </location>
</feature>
<keyword evidence="2" id="KW-0732">Signal</keyword>
<dbReference type="AlphaFoldDB" id="A0A8X7RUT4"/>
<proteinExistence type="predicted"/>
<organism evidence="3 4">
    <name type="scientific">Brassica carinata</name>
    <name type="common">Ethiopian mustard</name>
    <name type="synonym">Abyssinian cabbage</name>
    <dbReference type="NCBI Taxonomy" id="52824"/>
    <lineage>
        <taxon>Eukaryota</taxon>
        <taxon>Viridiplantae</taxon>
        <taxon>Streptophyta</taxon>
        <taxon>Embryophyta</taxon>
        <taxon>Tracheophyta</taxon>
        <taxon>Spermatophyta</taxon>
        <taxon>Magnoliopsida</taxon>
        <taxon>eudicotyledons</taxon>
        <taxon>Gunneridae</taxon>
        <taxon>Pentapetalae</taxon>
        <taxon>rosids</taxon>
        <taxon>malvids</taxon>
        <taxon>Brassicales</taxon>
        <taxon>Brassicaceae</taxon>
        <taxon>Brassiceae</taxon>
        <taxon>Brassica</taxon>
    </lineage>
</organism>
<name>A0A8X7RUT4_BRACI</name>
<sequence length="275" mass="29885">MIRFIVLHFISFVKDIASFTRLPCNETNAVAELRYRVILSVSDGTGTAAFLGFDRIRATAQVDVDLPRPLADILKDFNFNASHQTFTISRIFHVQELAPIPTLEEGADVTEPALLQNVAAEPEGIAAITSSVAAPSPEADGTFSLAAEEADLAGNAISSSTSQIHLDFTISLLKLRLIVTTDLLMAVPSVARYLSQLPLLFLILMMLFFTSPMENRGISSPVRGEIGLKVYIPNEASLKSYAAAPTHPDNLDPAQPTCDTRHFRNSKNNSISTNI</sequence>
<evidence type="ECO:0000256" key="2">
    <source>
        <dbReference type="SAM" id="SignalP"/>
    </source>
</evidence>
<keyword evidence="4" id="KW-1185">Reference proteome</keyword>
<evidence type="ECO:0000256" key="1">
    <source>
        <dbReference type="SAM" id="MobiDB-lite"/>
    </source>
</evidence>
<feature type="chain" id="PRO_5036469438" evidence="2">
    <location>
        <begin position="19"/>
        <end position="275"/>
    </location>
</feature>
<gene>
    <name evidence="3" type="ORF">Bca52824_040064</name>
</gene>
<feature type="region of interest" description="Disordered" evidence="1">
    <location>
        <begin position="252"/>
        <end position="275"/>
    </location>
</feature>